<dbReference type="AlphaFoldDB" id="A0A2T5MH92"/>
<keyword evidence="16" id="KW-1185">Reference proteome</keyword>
<dbReference type="GO" id="GO:0009279">
    <property type="term" value="C:cell outer membrane"/>
    <property type="evidence" value="ECO:0007669"/>
    <property type="project" value="UniProtKB-SubCell"/>
</dbReference>
<keyword evidence="9 10" id="KW-0998">Cell outer membrane</keyword>
<feature type="domain" description="TonB-dependent receptor-like beta-barrel" evidence="13">
    <location>
        <begin position="275"/>
        <end position="688"/>
    </location>
</feature>
<evidence type="ECO:0000256" key="4">
    <source>
        <dbReference type="ARBA" id="ARBA00022452"/>
    </source>
</evidence>
<proteinExistence type="inferred from homology"/>
<name>A0A2T5MH92_9GAMM</name>
<protein>
    <submittedName>
        <fullName evidence="15">TonB-dependent siderophore receptor</fullName>
    </submittedName>
</protein>
<dbReference type="GO" id="GO:0015891">
    <property type="term" value="P:siderophore transport"/>
    <property type="evidence" value="ECO:0007669"/>
    <property type="project" value="InterPro"/>
</dbReference>
<dbReference type="Proteomes" id="UP000244248">
    <property type="component" value="Unassembled WGS sequence"/>
</dbReference>
<evidence type="ECO:0000256" key="2">
    <source>
        <dbReference type="ARBA" id="ARBA00009810"/>
    </source>
</evidence>
<dbReference type="Gene3D" id="2.170.130.10">
    <property type="entry name" value="TonB-dependent receptor, plug domain"/>
    <property type="match status" value="1"/>
</dbReference>
<keyword evidence="4 10" id="KW-1134">Transmembrane beta strand</keyword>
<evidence type="ECO:0000256" key="11">
    <source>
        <dbReference type="RuleBase" id="RU003357"/>
    </source>
</evidence>
<keyword evidence="7 10" id="KW-0472">Membrane</keyword>
<organism evidence="15 16">
    <name type="scientific">Stenotrophobium rhamnosiphilum</name>
    <dbReference type="NCBI Taxonomy" id="2029166"/>
    <lineage>
        <taxon>Bacteria</taxon>
        <taxon>Pseudomonadati</taxon>
        <taxon>Pseudomonadota</taxon>
        <taxon>Gammaproteobacteria</taxon>
        <taxon>Nevskiales</taxon>
        <taxon>Nevskiaceae</taxon>
        <taxon>Stenotrophobium</taxon>
    </lineage>
</organism>
<evidence type="ECO:0000256" key="8">
    <source>
        <dbReference type="ARBA" id="ARBA00023170"/>
    </source>
</evidence>
<dbReference type="OrthoDB" id="8732650at2"/>
<dbReference type="SUPFAM" id="SSF56935">
    <property type="entry name" value="Porins"/>
    <property type="match status" value="1"/>
</dbReference>
<comment type="similarity">
    <text evidence="2 10 11">Belongs to the TonB-dependent receptor family.</text>
</comment>
<reference evidence="15 16" key="1">
    <citation type="submission" date="2018-04" db="EMBL/GenBank/DDBJ databases">
        <title>Novel species isolated from glacier.</title>
        <authorList>
            <person name="Liu Q."/>
            <person name="Xin Y.-H."/>
        </authorList>
    </citation>
    <scope>NUCLEOTIDE SEQUENCE [LARGE SCALE GENOMIC DNA]</scope>
    <source>
        <strain evidence="15 16">GT1R17</strain>
    </source>
</reference>
<dbReference type="CDD" id="cd01347">
    <property type="entry name" value="ligand_gated_channel"/>
    <property type="match status" value="1"/>
</dbReference>
<dbReference type="InterPro" id="IPR039426">
    <property type="entry name" value="TonB-dep_rcpt-like"/>
</dbReference>
<keyword evidence="6 11" id="KW-0798">TonB box</keyword>
<dbReference type="GO" id="GO:0015344">
    <property type="term" value="F:siderophore uptake transmembrane transporter activity"/>
    <property type="evidence" value="ECO:0007669"/>
    <property type="project" value="TreeGrafter"/>
</dbReference>
<evidence type="ECO:0000313" key="15">
    <source>
        <dbReference type="EMBL" id="PTU31935.1"/>
    </source>
</evidence>
<feature type="signal peptide" evidence="12">
    <location>
        <begin position="1"/>
        <end position="25"/>
    </location>
</feature>
<dbReference type="InterPro" id="IPR012910">
    <property type="entry name" value="Plug_dom"/>
</dbReference>
<dbReference type="PANTHER" id="PTHR32552">
    <property type="entry name" value="FERRICHROME IRON RECEPTOR-RELATED"/>
    <property type="match status" value="1"/>
</dbReference>
<dbReference type="RefSeq" id="WP_107939126.1">
    <property type="nucleotide sequence ID" value="NZ_QANS01000002.1"/>
</dbReference>
<evidence type="ECO:0000256" key="5">
    <source>
        <dbReference type="ARBA" id="ARBA00022692"/>
    </source>
</evidence>
<dbReference type="InterPro" id="IPR000531">
    <property type="entry name" value="Beta-barrel_TonB"/>
</dbReference>
<gene>
    <name evidence="15" type="ORF">CJD38_04420</name>
</gene>
<evidence type="ECO:0000256" key="1">
    <source>
        <dbReference type="ARBA" id="ARBA00004571"/>
    </source>
</evidence>
<keyword evidence="3 10" id="KW-0813">Transport</keyword>
<dbReference type="NCBIfam" id="TIGR01783">
    <property type="entry name" value="TonB-siderophor"/>
    <property type="match status" value="1"/>
</dbReference>
<keyword evidence="5 10" id="KW-0812">Transmembrane</keyword>
<dbReference type="PANTHER" id="PTHR32552:SF82">
    <property type="entry name" value="FCUA PROTEIN"/>
    <property type="match status" value="1"/>
</dbReference>
<dbReference type="InterPro" id="IPR037066">
    <property type="entry name" value="Plug_dom_sf"/>
</dbReference>
<evidence type="ECO:0000256" key="3">
    <source>
        <dbReference type="ARBA" id="ARBA00022448"/>
    </source>
</evidence>
<dbReference type="Pfam" id="PF00593">
    <property type="entry name" value="TonB_dep_Rec_b-barrel"/>
    <property type="match status" value="1"/>
</dbReference>
<dbReference type="Pfam" id="PF07715">
    <property type="entry name" value="Plug"/>
    <property type="match status" value="1"/>
</dbReference>
<keyword evidence="8 15" id="KW-0675">Receptor</keyword>
<dbReference type="InterPro" id="IPR010105">
    <property type="entry name" value="TonB_sidphr_rcpt"/>
</dbReference>
<accession>A0A2T5MH92</accession>
<dbReference type="PROSITE" id="PS52016">
    <property type="entry name" value="TONB_DEPENDENT_REC_3"/>
    <property type="match status" value="1"/>
</dbReference>
<dbReference type="GO" id="GO:0038023">
    <property type="term" value="F:signaling receptor activity"/>
    <property type="evidence" value="ECO:0007669"/>
    <property type="project" value="InterPro"/>
</dbReference>
<keyword evidence="12" id="KW-0732">Signal</keyword>
<dbReference type="InterPro" id="IPR036942">
    <property type="entry name" value="Beta-barrel_TonB_sf"/>
</dbReference>
<dbReference type="Gene3D" id="2.40.170.20">
    <property type="entry name" value="TonB-dependent receptor, beta-barrel domain"/>
    <property type="match status" value="1"/>
</dbReference>
<evidence type="ECO:0000256" key="7">
    <source>
        <dbReference type="ARBA" id="ARBA00023136"/>
    </source>
</evidence>
<evidence type="ECO:0000256" key="6">
    <source>
        <dbReference type="ARBA" id="ARBA00023077"/>
    </source>
</evidence>
<evidence type="ECO:0000313" key="16">
    <source>
        <dbReference type="Proteomes" id="UP000244248"/>
    </source>
</evidence>
<feature type="chain" id="PRO_5015705284" evidence="12">
    <location>
        <begin position="26"/>
        <end position="718"/>
    </location>
</feature>
<dbReference type="EMBL" id="QANS01000002">
    <property type="protein sequence ID" value="PTU31935.1"/>
    <property type="molecule type" value="Genomic_DNA"/>
</dbReference>
<evidence type="ECO:0000256" key="10">
    <source>
        <dbReference type="PROSITE-ProRule" id="PRU01360"/>
    </source>
</evidence>
<comment type="caution">
    <text evidence="15">The sequence shown here is derived from an EMBL/GenBank/DDBJ whole genome shotgun (WGS) entry which is preliminary data.</text>
</comment>
<feature type="domain" description="TonB-dependent receptor plug" evidence="14">
    <location>
        <begin position="77"/>
        <end position="176"/>
    </location>
</feature>
<evidence type="ECO:0000259" key="13">
    <source>
        <dbReference type="Pfam" id="PF00593"/>
    </source>
</evidence>
<comment type="subcellular location">
    <subcellularLocation>
        <location evidence="1 10">Cell outer membrane</location>
        <topology evidence="1 10">Multi-pass membrane protein</topology>
    </subcellularLocation>
</comment>
<evidence type="ECO:0000256" key="9">
    <source>
        <dbReference type="ARBA" id="ARBA00023237"/>
    </source>
</evidence>
<evidence type="ECO:0000259" key="14">
    <source>
        <dbReference type="Pfam" id="PF07715"/>
    </source>
</evidence>
<evidence type="ECO:0000256" key="12">
    <source>
        <dbReference type="SAM" id="SignalP"/>
    </source>
</evidence>
<sequence>MSHRQLFARATLTAILVLTATTAWAQDSSETEPAPPKEDQSVNALPTVQVTATKEKSSTLDYLKKDSSSGALGDKTVLDTPFSVTIVDSHEIAERGAKSVAQIFVNDPSVYSPSNSSTTDWWGTQIRGLGVRSMYVDDVPMLLYWGGDFPIEASESVTALKGLTGFMYGFAEPGGALSYRLKRPTSEPETTLTAGWRNPRLFSTHIDSSQQLGESLSVRANVATEQGTAYNAAEINRNVASVAIDKQFGSALKWETTFLYEYSKNSGEPIQFYIDGYDYAASGGKLPDVTYNYGNFNVDNSYYRTKTMLVSTSLQWRINDQWNLKQQIGYSRKSHQSNKSFANLLNLAGDYEGNMYNFAGQLDNLFTQTMLQGNVTTGIFKHELVGGFGLQRSKDRWSNEFYWANDFNGNLYVEQPFRSTRTPDFTLAPTSGDTRQLYAFASDTVHLGEHLEAIVGMRFTKFEMRDSEYKINSATPTLALIYKPVTNTSIYASYVEGLEPGTRVPFGATPPYTNEGDLLKATISKQIETGIKYDSGKLASTLALFQIERANQIDELRAGDRYLTQEGQLTYRGVELISNYQLTRNLNLGMGAIYLDATIDNVSTANAAIEGNTPANAPKWQVVGSADYTVPGVNGLKVHGNWRYFGATYVTDDNSGEVAGRAVINTGLTYDFELQGQWLTLTSNVNNLLNKKYWANGGWGAGNVGEARNYVLTLAAKF</sequence>